<name>A0A412K9B1_9FIRM</name>
<dbReference type="AlphaFoldDB" id="A0A412K9B1"/>
<proteinExistence type="predicted"/>
<reference evidence="1 2" key="1">
    <citation type="submission" date="2018-08" db="EMBL/GenBank/DDBJ databases">
        <title>A genome reference for cultivated species of the human gut microbiota.</title>
        <authorList>
            <person name="Zou Y."/>
            <person name="Xue W."/>
            <person name="Luo G."/>
        </authorList>
    </citation>
    <scope>NUCLEOTIDE SEQUENCE [LARGE SCALE GENOMIC DNA]</scope>
    <source>
        <strain evidence="1 2">AF21-25</strain>
    </source>
</reference>
<evidence type="ECO:0000313" key="1">
    <source>
        <dbReference type="EMBL" id="RGS64861.1"/>
    </source>
</evidence>
<sequence>MKTVQRKEVIKFYQIINHDEPVAVMSFRPPLIGVFTNQDALDSALKKKELNTVYTTTNTVKRESLKKLPRNKFATMTSNNSISANDIKEFGIFLLILMLLDYGKMMTESGMQQMKNMLKQKK</sequence>
<gene>
    <name evidence="1" type="ORF">DWX78_15795</name>
</gene>
<dbReference type="EMBL" id="QRVU01000179">
    <property type="protein sequence ID" value="RGS64861.1"/>
    <property type="molecule type" value="Genomic_DNA"/>
</dbReference>
<accession>A0A412K9B1</accession>
<evidence type="ECO:0000313" key="2">
    <source>
        <dbReference type="Proteomes" id="UP000285981"/>
    </source>
</evidence>
<dbReference type="Proteomes" id="UP000285981">
    <property type="component" value="Unassembled WGS sequence"/>
</dbReference>
<protein>
    <submittedName>
        <fullName evidence="1">Uncharacterized protein</fullName>
    </submittedName>
</protein>
<comment type="caution">
    <text evidence="1">The sequence shown here is derived from an EMBL/GenBank/DDBJ whole genome shotgun (WGS) entry which is preliminary data.</text>
</comment>
<organism evidence="1 2">
    <name type="scientific">Dorea formicigenerans</name>
    <dbReference type="NCBI Taxonomy" id="39486"/>
    <lineage>
        <taxon>Bacteria</taxon>
        <taxon>Bacillati</taxon>
        <taxon>Bacillota</taxon>
        <taxon>Clostridia</taxon>
        <taxon>Lachnospirales</taxon>
        <taxon>Lachnospiraceae</taxon>
        <taxon>Dorea</taxon>
    </lineage>
</organism>